<sequence>MDDYKYVGEVNAQNLWITHGIFDIHSHIGVNAVHYLKGASDANSFKDIARPWLRSLDGLNTHDDSYKLSVAGGIATSLILPGSTCAIGRKQLWHLLSWFWNSCSRE</sequence>
<evidence type="ECO:0000313" key="1">
    <source>
        <dbReference type="EMBL" id="KDQ21355.1"/>
    </source>
</evidence>
<reference evidence="2" key="1">
    <citation type="journal article" date="2014" name="Proc. Natl. Acad. Sci. U.S.A.">
        <title>Extensive sampling of basidiomycete genomes demonstrates inadequacy of the white-rot/brown-rot paradigm for wood decay fungi.</title>
        <authorList>
            <person name="Riley R."/>
            <person name="Salamov A.A."/>
            <person name="Brown D.W."/>
            <person name="Nagy L.G."/>
            <person name="Floudas D."/>
            <person name="Held B.W."/>
            <person name="Levasseur A."/>
            <person name="Lombard V."/>
            <person name="Morin E."/>
            <person name="Otillar R."/>
            <person name="Lindquist E.A."/>
            <person name="Sun H."/>
            <person name="LaButti K.M."/>
            <person name="Schmutz J."/>
            <person name="Jabbour D."/>
            <person name="Luo H."/>
            <person name="Baker S.E."/>
            <person name="Pisabarro A.G."/>
            <person name="Walton J.D."/>
            <person name="Blanchette R.A."/>
            <person name="Henrissat B."/>
            <person name="Martin F."/>
            <person name="Cullen D."/>
            <person name="Hibbett D.S."/>
            <person name="Grigoriev I.V."/>
        </authorList>
    </citation>
    <scope>NUCLEOTIDE SEQUENCE [LARGE SCALE GENOMIC DNA]</scope>
    <source>
        <strain evidence="2">FD-172 SS1</strain>
    </source>
</reference>
<keyword evidence="2" id="KW-1185">Reference proteome</keyword>
<dbReference type="InParanoid" id="A0A067N346"/>
<protein>
    <recommendedName>
        <fullName evidence="3">Amidohydrolase-related domain-containing protein</fullName>
    </recommendedName>
</protein>
<proteinExistence type="predicted"/>
<dbReference type="STRING" id="930990.A0A067N346"/>
<accession>A0A067N346</accession>
<dbReference type="Proteomes" id="UP000027195">
    <property type="component" value="Unassembled WGS sequence"/>
</dbReference>
<organism evidence="1 2">
    <name type="scientific">Botryobasidium botryosum (strain FD-172 SS1)</name>
    <dbReference type="NCBI Taxonomy" id="930990"/>
    <lineage>
        <taxon>Eukaryota</taxon>
        <taxon>Fungi</taxon>
        <taxon>Dikarya</taxon>
        <taxon>Basidiomycota</taxon>
        <taxon>Agaricomycotina</taxon>
        <taxon>Agaricomycetes</taxon>
        <taxon>Cantharellales</taxon>
        <taxon>Botryobasidiaceae</taxon>
        <taxon>Botryobasidium</taxon>
    </lineage>
</organism>
<gene>
    <name evidence="1" type="ORF">BOTBODRAFT_50003</name>
</gene>
<dbReference type="EMBL" id="KL198016">
    <property type="protein sequence ID" value="KDQ21355.1"/>
    <property type="molecule type" value="Genomic_DNA"/>
</dbReference>
<evidence type="ECO:0008006" key="3">
    <source>
        <dbReference type="Google" id="ProtNLM"/>
    </source>
</evidence>
<dbReference type="OrthoDB" id="10258955at2759"/>
<name>A0A067N346_BOTB1</name>
<dbReference type="AlphaFoldDB" id="A0A067N346"/>
<dbReference type="Gene3D" id="3.20.20.140">
    <property type="entry name" value="Metal-dependent hydrolases"/>
    <property type="match status" value="1"/>
</dbReference>
<evidence type="ECO:0000313" key="2">
    <source>
        <dbReference type="Proteomes" id="UP000027195"/>
    </source>
</evidence>
<dbReference type="HOGENOM" id="CLU_2222804_0_0_1"/>